<dbReference type="STRING" id="1817768.A3A87_03285"/>
<evidence type="ECO:0000313" key="1">
    <source>
        <dbReference type="EMBL" id="OGI50888.1"/>
    </source>
</evidence>
<comment type="caution">
    <text evidence="1">The sequence shown here is derived from an EMBL/GenBank/DDBJ whole genome shotgun (WGS) entry which is preliminary data.</text>
</comment>
<protein>
    <recommendedName>
        <fullName evidence="3">DUF721 domain-containing protein</fullName>
    </recommendedName>
</protein>
<dbReference type="AlphaFoldDB" id="A0A1F6U0I1"/>
<dbReference type="EMBL" id="MFTC01000057">
    <property type="protein sequence ID" value="OGI50888.1"/>
    <property type="molecule type" value="Genomic_DNA"/>
</dbReference>
<evidence type="ECO:0008006" key="3">
    <source>
        <dbReference type="Google" id="ProtNLM"/>
    </source>
</evidence>
<name>A0A1F6U0I1_9PROT</name>
<dbReference type="Proteomes" id="UP000179037">
    <property type="component" value="Unassembled WGS sequence"/>
</dbReference>
<gene>
    <name evidence="1" type="ORF">A3A87_03285</name>
</gene>
<proteinExistence type="predicted"/>
<dbReference type="InterPro" id="IPR007922">
    <property type="entry name" value="DciA-like"/>
</dbReference>
<evidence type="ECO:0000313" key="2">
    <source>
        <dbReference type="Proteomes" id="UP000179037"/>
    </source>
</evidence>
<reference evidence="1 2" key="1">
    <citation type="journal article" date="2016" name="Nat. Commun.">
        <title>Thousands of microbial genomes shed light on interconnected biogeochemical processes in an aquifer system.</title>
        <authorList>
            <person name="Anantharaman K."/>
            <person name="Brown C.T."/>
            <person name="Hug L.A."/>
            <person name="Sharon I."/>
            <person name="Castelle C.J."/>
            <person name="Probst A.J."/>
            <person name="Thomas B.C."/>
            <person name="Singh A."/>
            <person name="Wilkins M.J."/>
            <person name="Karaoz U."/>
            <person name="Brodie E.L."/>
            <person name="Williams K.H."/>
            <person name="Hubbard S.S."/>
            <person name="Banfield J.F."/>
        </authorList>
    </citation>
    <scope>NUCLEOTIDE SEQUENCE [LARGE SCALE GENOMIC DNA]</scope>
</reference>
<sequence>MDKLSSLLSHWKASVGEPLVSHSFPVSYASGRLSLRADTSAWASRLRHSQADIMDELRHDPYFHDLRELYVRVLPERARTQGEKKRQSITLPSRIPDSAAHLIKSVADDILDPALRQSLIRLAGARDKSAPAKR</sequence>
<accession>A0A1F6U0I1</accession>
<organism evidence="1 2">
    <name type="scientific">Candidatus Muproteobacteria bacterium RIFCSPLOWO2_01_FULL_60_18</name>
    <dbReference type="NCBI Taxonomy" id="1817768"/>
    <lineage>
        <taxon>Bacteria</taxon>
        <taxon>Pseudomonadati</taxon>
        <taxon>Pseudomonadota</taxon>
        <taxon>Candidatus Muproteobacteria</taxon>
    </lineage>
</organism>
<dbReference type="Pfam" id="PF05258">
    <property type="entry name" value="DciA"/>
    <property type="match status" value="1"/>
</dbReference>